<gene>
    <name evidence="1" type="ORF">GCM10017581_077000</name>
</gene>
<reference evidence="1" key="2">
    <citation type="submission" date="2023-01" db="EMBL/GenBank/DDBJ databases">
        <authorList>
            <person name="Sun Q."/>
            <person name="Evtushenko L."/>
        </authorList>
    </citation>
    <scope>NUCLEOTIDE SEQUENCE</scope>
    <source>
        <strain evidence="1">VKM Ac-1321</strain>
    </source>
</reference>
<dbReference type="EMBL" id="BSFP01000066">
    <property type="protein sequence ID" value="GLL05952.1"/>
    <property type="molecule type" value="Genomic_DNA"/>
</dbReference>
<evidence type="ECO:0000313" key="1">
    <source>
        <dbReference type="EMBL" id="GLL05952.1"/>
    </source>
</evidence>
<dbReference type="Proteomes" id="UP001143480">
    <property type="component" value="Unassembled WGS sequence"/>
</dbReference>
<organism evidence="1 2">
    <name type="scientific">Dactylosporangium matsuzakiense</name>
    <dbReference type="NCBI Taxonomy" id="53360"/>
    <lineage>
        <taxon>Bacteria</taxon>
        <taxon>Bacillati</taxon>
        <taxon>Actinomycetota</taxon>
        <taxon>Actinomycetes</taxon>
        <taxon>Micromonosporales</taxon>
        <taxon>Micromonosporaceae</taxon>
        <taxon>Dactylosporangium</taxon>
    </lineage>
</organism>
<proteinExistence type="predicted"/>
<accession>A0A9W6NR94</accession>
<reference evidence="1" key="1">
    <citation type="journal article" date="2014" name="Int. J. Syst. Evol. Microbiol.">
        <title>Complete genome sequence of Corynebacterium casei LMG S-19264T (=DSM 44701T), isolated from a smear-ripened cheese.</title>
        <authorList>
            <consortium name="US DOE Joint Genome Institute (JGI-PGF)"/>
            <person name="Walter F."/>
            <person name="Albersmeier A."/>
            <person name="Kalinowski J."/>
            <person name="Ruckert C."/>
        </authorList>
    </citation>
    <scope>NUCLEOTIDE SEQUENCE</scope>
    <source>
        <strain evidence="1">VKM Ac-1321</strain>
    </source>
</reference>
<dbReference type="AlphaFoldDB" id="A0A9W6NR94"/>
<comment type="caution">
    <text evidence="1">The sequence shown here is derived from an EMBL/GenBank/DDBJ whole genome shotgun (WGS) entry which is preliminary data.</text>
</comment>
<protein>
    <submittedName>
        <fullName evidence="1">Uncharacterized protein</fullName>
    </submittedName>
</protein>
<sequence length="116" mass="12863">MTVDNEWPASIPFSSGRSIAGRISMLGGTLALTRDEVTFTPLTGLGRTRRFLLDDIRSVKAVDDRPPRLRITAVDGRSLVLMVSWNRYTPVWSRDSAARDRAIAAITERLSDSSLD</sequence>
<keyword evidence="2" id="KW-1185">Reference proteome</keyword>
<dbReference type="RefSeq" id="WP_261961896.1">
    <property type="nucleotide sequence ID" value="NZ_BAAAXA010000001.1"/>
</dbReference>
<name>A0A9W6NR94_9ACTN</name>
<evidence type="ECO:0000313" key="2">
    <source>
        <dbReference type="Proteomes" id="UP001143480"/>
    </source>
</evidence>